<evidence type="ECO:0000313" key="9">
    <source>
        <dbReference type="EMBL" id="CAH2224735.1"/>
    </source>
</evidence>
<proteinExistence type="predicted"/>
<accession>A0AAD1R7A5</accession>
<dbReference type="InterPro" id="IPR004088">
    <property type="entry name" value="KH_dom_type_1"/>
</dbReference>
<feature type="domain" description="K Homology" evidence="8">
    <location>
        <begin position="96"/>
        <end position="167"/>
    </location>
</feature>
<evidence type="ECO:0000259" key="8">
    <source>
        <dbReference type="SMART" id="SM00322"/>
    </source>
</evidence>
<evidence type="ECO:0000313" key="10">
    <source>
        <dbReference type="Proteomes" id="UP001295444"/>
    </source>
</evidence>
<comment type="subcellular location">
    <subcellularLocation>
        <location evidence="1">Cytoplasm</location>
    </subcellularLocation>
</comment>
<evidence type="ECO:0000256" key="6">
    <source>
        <dbReference type="PROSITE-ProRule" id="PRU00117"/>
    </source>
</evidence>
<protein>
    <submittedName>
        <fullName evidence="9">Poly(RC)-binding 2 isoform X8</fullName>
    </submittedName>
</protein>
<dbReference type="GO" id="GO:0003723">
    <property type="term" value="F:RNA binding"/>
    <property type="evidence" value="ECO:0007669"/>
    <property type="project" value="UniProtKB-UniRule"/>
</dbReference>
<evidence type="ECO:0000256" key="1">
    <source>
        <dbReference type="ARBA" id="ARBA00004496"/>
    </source>
</evidence>
<reference evidence="9" key="1">
    <citation type="submission" date="2022-03" db="EMBL/GenBank/DDBJ databases">
        <authorList>
            <person name="Alioto T."/>
            <person name="Alioto T."/>
            <person name="Gomez Garrido J."/>
        </authorList>
    </citation>
    <scope>NUCLEOTIDE SEQUENCE</scope>
</reference>
<keyword evidence="5" id="KW-0238">DNA-binding</keyword>
<dbReference type="Proteomes" id="UP001295444">
    <property type="component" value="Chromosome 01"/>
</dbReference>
<dbReference type="PANTHER" id="PTHR10288">
    <property type="entry name" value="KH DOMAIN CONTAINING RNA BINDING PROTEIN"/>
    <property type="match status" value="1"/>
</dbReference>
<evidence type="ECO:0000256" key="4">
    <source>
        <dbReference type="ARBA" id="ARBA00022884"/>
    </source>
</evidence>
<feature type="compositionally biased region" description="Low complexity" evidence="7">
    <location>
        <begin position="351"/>
        <end position="364"/>
    </location>
</feature>
<dbReference type="Gene3D" id="3.30.1370.10">
    <property type="entry name" value="K Homology domain, type 1"/>
    <property type="match status" value="3"/>
</dbReference>
<dbReference type="CDD" id="cd22518">
    <property type="entry name" value="KH-I_PCBP1_2_rpt2"/>
    <property type="match status" value="1"/>
</dbReference>
<evidence type="ECO:0000256" key="3">
    <source>
        <dbReference type="ARBA" id="ARBA00022737"/>
    </source>
</evidence>
<feature type="region of interest" description="Disordered" evidence="7">
    <location>
        <begin position="314"/>
        <end position="372"/>
    </location>
</feature>
<evidence type="ECO:0000256" key="2">
    <source>
        <dbReference type="ARBA" id="ARBA00022490"/>
    </source>
</evidence>
<dbReference type="InterPro" id="IPR036612">
    <property type="entry name" value="KH_dom_type_1_sf"/>
</dbReference>
<dbReference type="FunFam" id="3.30.1370.10:FF:000002">
    <property type="entry name" value="poly(RC)-binding protein 2 isoform X1"/>
    <property type="match status" value="1"/>
</dbReference>
<dbReference type="Pfam" id="PF00013">
    <property type="entry name" value="KH_1"/>
    <property type="match status" value="3"/>
</dbReference>
<name>A0AAD1R7A5_PELCU</name>
<keyword evidence="3" id="KW-0677">Repeat</keyword>
<dbReference type="InterPro" id="IPR004087">
    <property type="entry name" value="KH_dom"/>
</dbReference>
<dbReference type="FunFam" id="3.30.1370.10:FF:000003">
    <property type="entry name" value="poly(RC)-binding protein 2 isoform X1"/>
    <property type="match status" value="1"/>
</dbReference>
<dbReference type="GO" id="GO:0005737">
    <property type="term" value="C:cytoplasm"/>
    <property type="evidence" value="ECO:0007669"/>
    <property type="project" value="UniProtKB-SubCell"/>
</dbReference>
<feature type="region of interest" description="Disordered" evidence="7">
    <location>
        <begin position="396"/>
        <end position="420"/>
    </location>
</feature>
<dbReference type="FunFam" id="3.30.1370.10:FF:000005">
    <property type="entry name" value="poly(RC)-binding protein 2 isoform X1"/>
    <property type="match status" value="1"/>
</dbReference>
<keyword evidence="10" id="KW-1185">Reference proteome</keyword>
<dbReference type="AlphaFoldDB" id="A0AAD1R7A5"/>
<dbReference type="SMART" id="SM00322">
    <property type="entry name" value="KH"/>
    <property type="match status" value="3"/>
</dbReference>
<evidence type="ECO:0000256" key="5">
    <source>
        <dbReference type="ARBA" id="ARBA00023125"/>
    </source>
</evidence>
<feature type="compositionally biased region" description="Basic and acidic residues" evidence="7">
    <location>
        <begin position="410"/>
        <end position="420"/>
    </location>
</feature>
<dbReference type="CDD" id="cd22515">
    <property type="entry name" value="KH-I_PCBP1_2_rpt1"/>
    <property type="match status" value="1"/>
</dbReference>
<feature type="compositionally biased region" description="Polar residues" evidence="7">
    <location>
        <begin position="314"/>
        <end position="336"/>
    </location>
</feature>
<gene>
    <name evidence="9" type="ORF">PECUL_23A025436</name>
</gene>
<keyword evidence="2" id="KW-0963">Cytoplasm</keyword>
<keyword evidence="4 6" id="KW-0694">RNA-binding</keyword>
<organism evidence="9 10">
    <name type="scientific">Pelobates cultripes</name>
    <name type="common">Western spadefoot toad</name>
    <dbReference type="NCBI Taxonomy" id="61616"/>
    <lineage>
        <taxon>Eukaryota</taxon>
        <taxon>Metazoa</taxon>
        <taxon>Chordata</taxon>
        <taxon>Craniata</taxon>
        <taxon>Vertebrata</taxon>
        <taxon>Euteleostomi</taxon>
        <taxon>Amphibia</taxon>
        <taxon>Batrachia</taxon>
        <taxon>Anura</taxon>
        <taxon>Pelobatoidea</taxon>
        <taxon>Pelobatidae</taxon>
        <taxon>Pelobates</taxon>
    </lineage>
</organism>
<sequence length="420" mass="43720">MDTGVIEGGLNVTLTIRLLMHGKEVGSIIGKKGESVKKMREESGARINISEGNCPERIITLAGPTNAIFKAFSMIIEKLEEDISSSMTNSTASSKPPVTLRLVVPASQCGSLIGKGGCKIKEIRESTGAQVQVAGDMLPNSTERAITIAGIPQSIIECVKQICVVMLESPPKGVTIPYRPKPSSSPVIFAGGQAYTIQGQYAIPQPDLTKLHQLAMQQSHFPMSHSGNTGFSGGIDASAQTTSHELTIPNDLIGCIIGRQGAKINEIRQMSGAQIKIANPVEGSTDRQVTITGSTASISLAQYLINVSLETAKPSSSQSATTPDLLSISQPSTPSAPISLLAATSAGGGEPTSVSTSSSSSSDTPPNPSTAPCVSNLLDMKPVPLLALNVVSTASSSAVPASAAQMYSKVKSEKQRFSPY</sequence>
<evidence type="ECO:0000256" key="7">
    <source>
        <dbReference type="SAM" id="MobiDB-lite"/>
    </source>
</evidence>
<dbReference type="CDD" id="cd22521">
    <property type="entry name" value="KH-I_PCBP1_2_rpt3"/>
    <property type="match status" value="1"/>
</dbReference>
<dbReference type="PROSITE" id="PS50084">
    <property type="entry name" value="KH_TYPE_1"/>
    <property type="match status" value="3"/>
</dbReference>
<dbReference type="SUPFAM" id="SSF54791">
    <property type="entry name" value="Eukaryotic type KH-domain (KH-domain type I)"/>
    <property type="match status" value="3"/>
</dbReference>
<dbReference type="GO" id="GO:0003677">
    <property type="term" value="F:DNA binding"/>
    <property type="evidence" value="ECO:0007669"/>
    <property type="project" value="UniProtKB-KW"/>
</dbReference>
<feature type="domain" description="K Homology" evidence="8">
    <location>
        <begin position="12"/>
        <end position="80"/>
    </location>
</feature>
<feature type="domain" description="K Homology" evidence="8">
    <location>
        <begin position="240"/>
        <end position="310"/>
    </location>
</feature>
<dbReference type="EMBL" id="OW240912">
    <property type="protein sequence ID" value="CAH2224735.1"/>
    <property type="molecule type" value="Genomic_DNA"/>
</dbReference>